<dbReference type="GO" id="GO:0008703">
    <property type="term" value="F:5-amino-6-(5-phosphoribosylamino)uracil reductase activity"/>
    <property type="evidence" value="ECO:0007669"/>
    <property type="project" value="UniProtKB-EC"/>
</dbReference>
<dbReference type="UniPathway" id="UPA00275">
    <property type="reaction ID" value="UER00401"/>
</dbReference>
<evidence type="ECO:0000256" key="5">
    <source>
        <dbReference type="ARBA" id="ARBA00007417"/>
    </source>
</evidence>
<dbReference type="GO" id="GO:0009231">
    <property type="term" value="P:riboflavin biosynthetic process"/>
    <property type="evidence" value="ECO:0007669"/>
    <property type="project" value="UniProtKB-UniPathway"/>
</dbReference>
<comment type="cofactor">
    <cofactor evidence="14 17">
        <name>Zn(2+)</name>
        <dbReference type="ChEBI" id="CHEBI:29105"/>
    </cofactor>
    <text evidence="14 17">Binds 1 zinc ion.</text>
</comment>
<feature type="binding site" evidence="16">
    <location>
        <position position="203"/>
    </location>
    <ligand>
        <name>substrate</name>
    </ligand>
</feature>
<keyword evidence="20" id="KW-1185">Reference proteome</keyword>
<dbReference type="InterPro" id="IPR016193">
    <property type="entry name" value="Cytidine_deaminase-like"/>
</dbReference>
<keyword evidence="6 14" id="KW-0686">Riboflavin biosynthesis</keyword>
<dbReference type="EC" id="1.1.1.193" evidence="14"/>
<comment type="similarity">
    <text evidence="4 14">In the N-terminal section; belongs to the cytidine and deoxycytidylate deaminase family.</text>
</comment>
<dbReference type="InterPro" id="IPR050765">
    <property type="entry name" value="Riboflavin_Biosynth_HTPR"/>
</dbReference>
<dbReference type="InterPro" id="IPR024072">
    <property type="entry name" value="DHFR-like_dom_sf"/>
</dbReference>
<evidence type="ECO:0000256" key="10">
    <source>
        <dbReference type="ARBA" id="ARBA00023002"/>
    </source>
</evidence>
<feature type="binding site" evidence="17">
    <location>
        <position position="79"/>
    </location>
    <ligand>
        <name>Zn(2+)</name>
        <dbReference type="ChEBI" id="CHEBI:29105"/>
        <note>catalytic</note>
    </ligand>
</feature>
<dbReference type="SUPFAM" id="SSF53927">
    <property type="entry name" value="Cytidine deaminase-like"/>
    <property type="match status" value="1"/>
</dbReference>
<feature type="domain" description="CMP/dCMP-type deaminase" evidence="18">
    <location>
        <begin position="1"/>
        <end position="107"/>
    </location>
</feature>
<evidence type="ECO:0000256" key="7">
    <source>
        <dbReference type="ARBA" id="ARBA00022723"/>
    </source>
</evidence>
<feature type="binding site" evidence="17">
    <location>
        <position position="70"/>
    </location>
    <ligand>
        <name>Zn(2+)</name>
        <dbReference type="ChEBI" id="CHEBI:29105"/>
        <note>catalytic</note>
    </ligand>
</feature>
<feature type="binding site" evidence="16">
    <location>
        <position position="150"/>
    </location>
    <ligand>
        <name>NADP(+)</name>
        <dbReference type="ChEBI" id="CHEBI:58349"/>
    </ligand>
</feature>
<comment type="function">
    <text evidence="1 14">Converts 2,5-diamino-6-(ribosylamino)-4(3h)-pyrimidinone 5'-phosphate into 5-amino-6-(ribosylamino)-2,4(1h,3h)-pyrimidinedione 5'-phosphate.</text>
</comment>
<evidence type="ECO:0000313" key="20">
    <source>
        <dbReference type="Proteomes" id="UP000460221"/>
    </source>
</evidence>
<dbReference type="GO" id="GO:0008270">
    <property type="term" value="F:zinc ion binding"/>
    <property type="evidence" value="ECO:0007669"/>
    <property type="project" value="InterPro"/>
</dbReference>
<feature type="binding site" evidence="16">
    <location>
        <position position="221"/>
    </location>
    <ligand>
        <name>NADP(+)</name>
        <dbReference type="ChEBI" id="CHEBI:58349"/>
    </ligand>
</feature>
<dbReference type="PROSITE" id="PS00903">
    <property type="entry name" value="CYT_DCMP_DEAMINASES_1"/>
    <property type="match status" value="1"/>
</dbReference>
<dbReference type="InterPro" id="IPR002125">
    <property type="entry name" value="CMP_dCMP_dom"/>
</dbReference>
<dbReference type="GO" id="GO:0008835">
    <property type="term" value="F:diaminohydroxyphosphoribosylaminopyrimidine deaminase activity"/>
    <property type="evidence" value="ECO:0007669"/>
    <property type="project" value="UniProtKB-EC"/>
</dbReference>
<comment type="caution">
    <text evidence="19">The sequence shown here is derived from an EMBL/GenBank/DDBJ whole genome shotgun (WGS) entry which is preliminary data.</text>
</comment>
<feature type="binding site" evidence="16">
    <location>
        <position position="166"/>
    </location>
    <ligand>
        <name>NADP(+)</name>
        <dbReference type="ChEBI" id="CHEBI:58349"/>
    </ligand>
</feature>
<feature type="binding site" evidence="16">
    <location>
        <position position="180"/>
    </location>
    <ligand>
        <name>substrate</name>
    </ligand>
</feature>
<name>A0A7K1FSV5_9ACTN</name>
<dbReference type="PANTHER" id="PTHR38011:SF7">
    <property type="entry name" value="2,5-DIAMINO-6-RIBOSYLAMINO-4(3H)-PYRIMIDINONE 5'-PHOSPHATE REDUCTASE"/>
    <property type="match status" value="1"/>
</dbReference>
<keyword evidence="8 14" id="KW-0862">Zinc</keyword>
<gene>
    <name evidence="19" type="primary">ribD</name>
    <name evidence="19" type="ORF">GIS00_24815</name>
</gene>
<dbReference type="Proteomes" id="UP000460221">
    <property type="component" value="Unassembled WGS sequence"/>
</dbReference>
<dbReference type="PIRSF" id="PIRSF006769">
    <property type="entry name" value="RibD"/>
    <property type="match status" value="1"/>
</dbReference>
<feature type="active site" description="Proton donor" evidence="15">
    <location>
        <position position="47"/>
    </location>
</feature>
<dbReference type="CDD" id="cd01284">
    <property type="entry name" value="Riboflavin_deaminase-reductase"/>
    <property type="match status" value="1"/>
</dbReference>
<evidence type="ECO:0000259" key="18">
    <source>
        <dbReference type="PROSITE" id="PS51747"/>
    </source>
</evidence>
<evidence type="ECO:0000313" key="19">
    <source>
        <dbReference type="EMBL" id="MTD17160.1"/>
    </source>
</evidence>
<keyword evidence="10 14" id="KW-0560">Oxidoreductase</keyword>
<evidence type="ECO:0000256" key="2">
    <source>
        <dbReference type="ARBA" id="ARBA00004882"/>
    </source>
</evidence>
<reference evidence="19 20" key="1">
    <citation type="submission" date="2019-11" db="EMBL/GenBank/DDBJ databases">
        <authorList>
            <person name="Jiang L.-Q."/>
        </authorList>
    </citation>
    <scope>NUCLEOTIDE SEQUENCE [LARGE SCALE GENOMIC DNA]</scope>
    <source>
        <strain evidence="19 20">YIM 132087</strain>
    </source>
</reference>
<dbReference type="PANTHER" id="PTHR38011">
    <property type="entry name" value="DIHYDROFOLATE REDUCTASE FAMILY PROTEIN (AFU_ORTHOLOGUE AFUA_8G06820)"/>
    <property type="match status" value="1"/>
</dbReference>
<keyword evidence="11" id="KW-0511">Multifunctional enzyme</keyword>
<evidence type="ECO:0000256" key="15">
    <source>
        <dbReference type="PIRSR" id="PIRSR006769-1"/>
    </source>
</evidence>
<dbReference type="EMBL" id="WLYK01000016">
    <property type="protein sequence ID" value="MTD17160.1"/>
    <property type="molecule type" value="Genomic_DNA"/>
</dbReference>
<protein>
    <recommendedName>
        <fullName evidence="14">Riboflavin biosynthesis protein RibD</fullName>
    </recommendedName>
    <domain>
        <recommendedName>
            <fullName evidence="14">Diaminohydroxyphosphoribosylaminopyrimidine deaminase</fullName>
            <shortName evidence="14">DRAP deaminase</shortName>
            <ecNumber evidence="14">3.5.4.26</ecNumber>
        </recommendedName>
        <alternativeName>
            <fullName evidence="14">Riboflavin-specific deaminase</fullName>
        </alternativeName>
    </domain>
    <domain>
        <recommendedName>
            <fullName evidence="14">5-amino-6-(5-phosphoribosylamino)uracil reductase</fullName>
            <ecNumber evidence="14">1.1.1.193</ecNumber>
        </recommendedName>
        <alternativeName>
            <fullName evidence="14">HTP reductase</fullName>
        </alternativeName>
    </domain>
</protein>
<dbReference type="Gene3D" id="3.40.430.10">
    <property type="entry name" value="Dihydrofolate Reductase, subunit A"/>
    <property type="match status" value="1"/>
</dbReference>
<dbReference type="AlphaFoldDB" id="A0A7K1FSV5"/>
<sequence length="339" mass="35575">MVRAVELAARGAGTVLPNPVVGCVLLDAHGHTVGEGWHERAGGPHAEVNALRAAGDTARGATAVVTLEPCNHTGRTGPCSEALLAAGVTRVVVAVRDPWPTAAGGIERLRAAGVDVVLVTPALAAPAEDVNRVWLVATRLGRPFVTFKAGVTADGRVAAADGTSRWITSAESRADVHLLRSRVDTMMVGVGTVLADDPWLTVRDSDGMPIGPQPLRVVLDSVGRTPPGARVLDDAAETLVATAADFGGGLRVDPAAVLSELYRRGRRHVLLEGGPTLATAMLDDDLVDEMLCYTAPVVFGAGRMMLDGGRTATLVEARRAELREVRRCGPDVMLRYAFR</sequence>
<comment type="catalytic activity">
    <reaction evidence="13 14">
        <text>2,5-diamino-6-hydroxy-4-(5-phosphoribosylamino)-pyrimidine + H2O + H(+) = 5-amino-6-(5-phospho-D-ribosylamino)uracil + NH4(+)</text>
        <dbReference type="Rhea" id="RHEA:21868"/>
        <dbReference type="ChEBI" id="CHEBI:15377"/>
        <dbReference type="ChEBI" id="CHEBI:15378"/>
        <dbReference type="ChEBI" id="CHEBI:28938"/>
        <dbReference type="ChEBI" id="CHEBI:58453"/>
        <dbReference type="ChEBI" id="CHEBI:58614"/>
        <dbReference type="EC" id="3.5.4.26"/>
    </reaction>
</comment>
<feature type="binding site" evidence="16">
    <location>
        <position position="164"/>
    </location>
    <ligand>
        <name>substrate</name>
    </ligand>
</feature>
<organism evidence="19 20">
    <name type="scientific">Nakamurella alba</name>
    <dbReference type="NCBI Taxonomy" id="2665158"/>
    <lineage>
        <taxon>Bacteria</taxon>
        <taxon>Bacillati</taxon>
        <taxon>Actinomycetota</taxon>
        <taxon>Actinomycetes</taxon>
        <taxon>Nakamurellales</taxon>
        <taxon>Nakamurellaceae</taxon>
        <taxon>Nakamurella</taxon>
    </lineage>
</organism>
<evidence type="ECO:0000256" key="8">
    <source>
        <dbReference type="ARBA" id="ARBA00022833"/>
    </source>
</evidence>
<dbReference type="Pfam" id="PF00383">
    <property type="entry name" value="dCMP_cyt_deam_1"/>
    <property type="match status" value="1"/>
</dbReference>
<dbReference type="SUPFAM" id="SSF53597">
    <property type="entry name" value="Dihydrofolate reductase-like"/>
    <property type="match status" value="1"/>
</dbReference>
<evidence type="ECO:0000256" key="17">
    <source>
        <dbReference type="PIRSR" id="PIRSR006769-3"/>
    </source>
</evidence>
<dbReference type="EC" id="3.5.4.26" evidence="14"/>
<evidence type="ECO:0000256" key="14">
    <source>
        <dbReference type="PIRNR" id="PIRNR006769"/>
    </source>
</evidence>
<evidence type="ECO:0000256" key="16">
    <source>
        <dbReference type="PIRSR" id="PIRSR006769-2"/>
    </source>
</evidence>
<accession>A0A7K1FSV5</accession>
<evidence type="ECO:0000256" key="6">
    <source>
        <dbReference type="ARBA" id="ARBA00022619"/>
    </source>
</evidence>
<proteinExistence type="inferred from homology"/>
<evidence type="ECO:0000256" key="11">
    <source>
        <dbReference type="ARBA" id="ARBA00023268"/>
    </source>
</evidence>
<dbReference type="NCBIfam" id="TIGR00326">
    <property type="entry name" value="eubact_ribD"/>
    <property type="match status" value="1"/>
</dbReference>
<evidence type="ECO:0000256" key="13">
    <source>
        <dbReference type="ARBA" id="ARBA00049886"/>
    </source>
</evidence>
<evidence type="ECO:0000256" key="9">
    <source>
        <dbReference type="ARBA" id="ARBA00022857"/>
    </source>
</evidence>
<feature type="binding site" evidence="16">
    <location>
        <begin position="274"/>
        <end position="280"/>
    </location>
    <ligand>
        <name>NADP(+)</name>
        <dbReference type="ChEBI" id="CHEBI:58349"/>
    </ligand>
</feature>
<dbReference type="PROSITE" id="PS51747">
    <property type="entry name" value="CYT_DCMP_DEAMINASES_2"/>
    <property type="match status" value="1"/>
</dbReference>
<feature type="binding site" evidence="17">
    <location>
        <position position="45"/>
    </location>
    <ligand>
        <name>Zn(2+)</name>
        <dbReference type="ChEBI" id="CHEBI:29105"/>
        <note>catalytic</note>
    </ligand>
</feature>
<evidence type="ECO:0000256" key="4">
    <source>
        <dbReference type="ARBA" id="ARBA00005259"/>
    </source>
</evidence>
<dbReference type="InterPro" id="IPR016192">
    <property type="entry name" value="APOBEC/CMP_deaminase_Zn-bd"/>
</dbReference>
<comment type="similarity">
    <text evidence="5 14">In the C-terminal section; belongs to the HTP reductase family.</text>
</comment>
<feature type="binding site" evidence="16">
    <location>
        <position position="196"/>
    </location>
    <ligand>
        <name>NADP(+)</name>
        <dbReference type="ChEBI" id="CHEBI:58349"/>
    </ligand>
</feature>
<dbReference type="Pfam" id="PF01872">
    <property type="entry name" value="RibD_C"/>
    <property type="match status" value="1"/>
</dbReference>
<feature type="binding site" evidence="16">
    <location>
        <position position="192"/>
    </location>
    <ligand>
        <name>NADP(+)</name>
        <dbReference type="ChEBI" id="CHEBI:58349"/>
    </ligand>
</feature>
<evidence type="ECO:0000256" key="3">
    <source>
        <dbReference type="ARBA" id="ARBA00004910"/>
    </source>
</evidence>
<comment type="pathway">
    <text evidence="3 14">Cofactor biosynthesis; riboflavin biosynthesis; 5-amino-6-(D-ribitylamino)uracil from GTP: step 3/4.</text>
</comment>
<dbReference type="InterPro" id="IPR004794">
    <property type="entry name" value="Eubact_RibD"/>
</dbReference>
<keyword evidence="14 19" id="KW-0378">Hydrolase</keyword>
<dbReference type="InterPro" id="IPR002734">
    <property type="entry name" value="RibDG_C"/>
</dbReference>
<dbReference type="Gene3D" id="3.40.140.10">
    <property type="entry name" value="Cytidine Deaminase, domain 2"/>
    <property type="match status" value="1"/>
</dbReference>
<keyword evidence="9 14" id="KW-0521">NADP</keyword>
<feature type="binding site" evidence="16">
    <location>
        <position position="200"/>
    </location>
    <ligand>
        <name>substrate</name>
    </ligand>
</feature>
<feature type="binding site" evidence="16">
    <location>
        <position position="272"/>
    </location>
    <ligand>
        <name>substrate</name>
    </ligand>
</feature>
<comment type="catalytic activity">
    <reaction evidence="12 14">
        <text>5-amino-6-(5-phospho-D-ribitylamino)uracil + NADP(+) = 5-amino-6-(5-phospho-D-ribosylamino)uracil + NADPH + H(+)</text>
        <dbReference type="Rhea" id="RHEA:17845"/>
        <dbReference type="ChEBI" id="CHEBI:15378"/>
        <dbReference type="ChEBI" id="CHEBI:57783"/>
        <dbReference type="ChEBI" id="CHEBI:58349"/>
        <dbReference type="ChEBI" id="CHEBI:58421"/>
        <dbReference type="ChEBI" id="CHEBI:58453"/>
        <dbReference type="EC" id="1.1.1.193"/>
    </reaction>
</comment>
<evidence type="ECO:0000256" key="12">
    <source>
        <dbReference type="ARBA" id="ARBA00049861"/>
    </source>
</evidence>
<comment type="pathway">
    <text evidence="2 14">Cofactor biosynthesis; riboflavin biosynthesis; 5-amino-6-(D-ribitylamino)uracil from GTP: step 2/4.</text>
</comment>
<keyword evidence="7 14" id="KW-0479">Metal-binding</keyword>
<evidence type="ECO:0000256" key="1">
    <source>
        <dbReference type="ARBA" id="ARBA00002151"/>
    </source>
</evidence>